<proteinExistence type="predicted"/>
<reference evidence="2" key="2">
    <citation type="submission" date="2023-06" db="EMBL/GenBank/DDBJ databases">
        <authorList>
            <consortium name="Lawrence Berkeley National Laboratory"/>
            <person name="Mondo S.J."/>
            <person name="Hensen N."/>
            <person name="Bonometti L."/>
            <person name="Westerberg I."/>
            <person name="Brannstrom I.O."/>
            <person name="Guillou S."/>
            <person name="Cros-Aarteil S."/>
            <person name="Calhoun S."/>
            <person name="Haridas S."/>
            <person name="Kuo A."/>
            <person name="Pangilinan J."/>
            <person name="Riley R."/>
            <person name="Labutti K."/>
            <person name="Andreopoulos B."/>
            <person name="Lipzen A."/>
            <person name="Chen C."/>
            <person name="Yanf M."/>
            <person name="Daum C."/>
            <person name="Ng V."/>
            <person name="Clum A."/>
            <person name="Steindorff A."/>
            <person name="Ohm R."/>
            <person name="Martin F."/>
            <person name="Silar P."/>
            <person name="Natvig D."/>
            <person name="Lalanne C."/>
            <person name="Gautier V."/>
            <person name="Ament-Velasquez S.L."/>
            <person name="Kruys A."/>
            <person name="Hutchinson M.I."/>
            <person name="Powell A.J."/>
            <person name="Barry K."/>
            <person name="Miller A.N."/>
            <person name="Grigoriev I.V."/>
            <person name="Debuchy R."/>
            <person name="Gladieux P."/>
            <person name="Thoren M.H."/>
            <person name="Johannesson H."/>
        </authorList>
    </citation>
    <scope>NUCLEOTIDE SEQUENCE</scope>
    <source>
        <strain evidence="2">CBS 626.80</strain>
    </source>
</reference>
<feature type="compositionally biased region" description="Polar residues" evidence="1">
    <location>
        <begin position="48"/>
        <end position="60"/>
    </location>
</feature>
<evidence type="ECO:0000313" key="2">
    <source>
        <dbReference type="EMBL" id="KAK3951111.1"/>
    </source>
</evidence>
<feature type="compositionally biased region" description="Low complexity" evidence="1">
    <location>
        <begin position="27"/>
        <end position="42"/>
    </location>
</feature>
<feature type="compositionally biased region" description="Gly residues" evidence="1">
    <location>
        <begin position="293"/>
        <end position="308"/>
    </location>
</feature>
<dbReference type="Proteomes" id="UP001303222">
    <property type="component" value="Unassembled WGS sequence"/>
</dbReference>
<name>A0AAN6SFI4_9PEZI</name>
<feature type="compositionally biased region" description="Basic and acidic residues" evidence="1">
    <location>
        <begin position="142"/>
        <end position="154"/>
    </location>
</feature>
<feature type="region of interest" description="Disordered" evidence="1">
    <location>
        <begin position="275"/>
        <end position="308"/>
    </location>
</feature>
<feature type="region of interest" description="Disordered" evidence="1">
    <location>
        <begin position="1"/>
        <end position="103"/>
    </location>
</feature>
<dbReference type="AlphaFoldDB" id="A0AAN6SFI4"/>
<feature type="region of interest" description="Disordered" evidence="1">
    <location>
        <begin position="122"/>
        <end position="180"/>
    </location>
</feature>
<accession>A0AAN6SFI4</accession>
<comment type="caution">
    <text evidence="2">The sequence shown here is derived from an EMBL/GenBank/DDBJ whole genome shotgun (WGS) entry which is preliminary data.</text>
</comment>
<organism evidence="2 3">
    <name type="scientific">Pseudoneurospora amorphoporcata</name>
    <dbReference type="NCBI Taxonomy" id="241081"/>
    <lineage>
        <taxon>Eukaryota</taxon>
        <taxon>Fungi</taxon>
        <taxon>Dikarya</taxon>
        <taxon>Ascomycota</taxon>
        <taxon>Pezizomycotina</taxon>
        <taxon>Sordariomycetes</taxon>
        <taxon>Sordariomycetidae</taxon>
        <taxon>Sordariales</taxon>
        <taxon>Sordariaceae</taxon>
        <taxon>Pseudoneurospora</taxon>
    </lineage>
</organism>
<dbReference type="EMBL" id="MU859157">
    <property type="protein sequence ID" value="KAK3951111.1"/>
    <property type="molecule type" value="Genomic_DNA"/>
</dbReference>
<reference evidence="2" key="1">
    <citation type="journal article" date="2023" name="Mol. Phylogenet. Evol.">
        <title>Genome-scale phylogeny and comparative genomics of the fungal order Sordariales.</title>
        <authorList>
            <person name="Hensen N."/>
            <person name="Bonometti L."/>
            <person name="Westerberg I."/>
            <person name="Brannstrom I.O."/>
            <person name="Guillou S."/>
            <person name="Cros-Aarteil S."/>
            <person name="Calhoun S."/>
            <person name="Haridas S."/>
            <person name="Kuo A."/>
            <person name="Mondo S."/>
            <person name="Pangilinan J."/>
            <person name="Riley R."/>
            <person name="LaButti K."/>
            <person name="Andreopoulos B."/>
            <person name="Lipzen A."/>
            <person name="Chen C."/>
            <person name="Yan M."/>
            <person name="Daum C."/>
            <person name="Ng V."/>
            <person name="Clum A."/>
            <person name="Steindorff A."/>
            <person name="Ohm R.A."/>
            <person name="Martin F."/>
            <person name="Silar P."/>
            <person name="Natvig D.O."/>
            <person name="Lalanne C."/>
            <person name="Gautier V."/>
            <person name="Ament-Velasquez S.L."/>
            <person name="Kruys A."/>
            <person name="Hutchinson M.I."/>
            <person name="Powell A.J."/>
            <person name="Barry K."/>
            <person name="Miller A.N."/>
            <person name="Grigoriev I.V."/>
            <person name="Debuchy R."/>
            <person name="Gladieux P."/>
            <person name="Hiltunen Thoren M."/>
            <person name="Johannesson H."/>
        </authorList>
    </citation>
    <scope>NUCLEOTIDE SEQUENCE</scope>
    <source>
        <strain evidence="2">CBS 626.80</strain>
    </source>
</reference>
<sequence>MPKTPAKPSKKAGKAPAKPSPPPRSSPGPSSSASGSGSGRASQPPPSTSKFTWKQPSVAGSSGPRPAVHNNSPPPPPPAAKGKEKESHRFNPFARPVAPLSSVSRHLGGSIPAAQAVQQYLAQQAPVQQQQRREPPTSVPRNRWEFGSRPEDQRPLQPSSSRIAAPASDLGPQGPSTHHVVQVRDEAPETTASRMSIHSFDWVCCFCHRNNNEATHPLQCTNPACLHVRVRDNRPPVERGTRTTNTVTYSHQIQTPGVEVCPDCTDVAYTFVDGRSREPVPVPNPLGALQPRSGGGGSPGGSGSRSRR</sequence>
<keyword evidence="3" id="KW-1185">Reference proteome</keyword>
<gene>
    <name evidence="2" type="ORF">QBC32DRAFT_170288</name>
</gene>
<protein>
    <submittedName>
        <fullName evidence="2">Uncharacterized protein</fullName>
    </submittedName>
</protein>
<evidence type="ECO:0000313" key="3">
    <source>
        <dbReference type="Proteomes" id="UP001303222"/>
    </source>
</evidence>
<evidence type="ECO:0000256" key="1">
    <source>
        <dbReference type="SAM" id="MobiDB-lite"/>
    </source>
</evidence>